<dbReference type="EMBL" id="AMRM01000010">
    <property type="protein sequence ID" value="EKF18853.1"/>
    <property type="molecule type" value="Genomic_DNA"/>
</dbReference>
<dbReference type="InterPro" id="IPR011008">
    <property type="entry name" value="Dimeric_a/b-barrel"/>
</dbReference>
<dbReference type="Gene3D" id="3.30.70.100">
    <property type="match status" value="1"/>
</dbReference>
<evidence type="ECO:0000313" key="4">
    <source>
        <dbReference type="Proteomes" id="UP000006786"/>
    </source>
</evidence>
<name>K2N3K7_9HYPH</name>
<evidence type="ECO:0000313" key="3">
    <source>
        <dbReference type="EMBL" id="EKF18853.1"/>
    </source>
</evidence>
<dbReference type="Gene3D" id="3.40.50.1820">
    <property type="entry name" value="alpha/beta hydrolase"/>
    <property type="match status" value="1"/>
</dbReference>
<protein>
    <submittedName>
        <fullName evidence="3">Dienelactone hydrolase</fullName>
    </submittedName>
</protein>
<dbReference type="eggNOG" id="COG0412">
    <property type="taxonomic scope" value="Bacteria"/>
</dbReference>
<gene>
    <name evidence="3" type="ORF">NA2_10273</name>
</gene>
<evidence type="ECO:0000259" key="2">
    <source>
        <dbReference type="Pfam" id="PF01738"/>
    </source>
</evidence>
<feature type="domain" description="Dienelactone hydrolase" evidence="2">
    <location>
        <begin position="210"/>
        <end position="330"/>
    </location>
</feature>
<sequence>MVLERTTYTPKPGAFEAVMATRQAACEIRREIGLAVGEIFIEEGSGNAPDLVHWECRFANEAERARDMDARAGSEDFVRIRKTMQSYITHFERRVFRRAAHPATVLRDVSLEGLAIVPREISFESDGRVLSGYLYLPPGEGPFPCMVTNHGSSIHQGTSDVCRPGTAALLMSWGIASFLPHRRGYGNSPGPAWREEVSAEYGTEEYDTQLQKRLFDESGDVIAALDMLEAHPDIDEGHIGVMGSSFGGTVTLLAASRCPRFRCAVEFAGAAMNWERAPRLRDAMLDAAQQLTQPIYFMQAQNDYSVAPTAELAAALEGTDKVCQSKIFPGFGLTKDEGHFLYGQGGAVWGNDVRRFLDQWL</sequence>
<dbReference type="Proteomes" id="UP000006786">
    <property type="component" value="Unassembled WGS sequence"/>
</dbReference>
<dbReference type="InterPro" id="IPR050261">
    <property type="entry name" value="FrsA_esterase"/>
</dbReference>
<dbReference type="PANTHER" id="PTHR22946">
    <property type="entry name" value="DIENELACTONE HYDROLASE DOMAIN-CONTAINING PROTEIN-RELATED"/>
    <property type="match status" value="1"/>
</dbReference>
<evidence type="ECO:0000256" key="1">
    <source>
        <dbReference type="ARBA" id="ARBA00022801"/>
    </source>
</evidence>
<dbReference type="OrthoDB" id="3647650at2"/>
<dbReference type="SUPFAM" id="SSF54909">
    <property type="entry name" value="Dimeric alpha+beta barrel"/>
    <property type="match status" value="1"/>
</dbReference>
<dbReference type="Pfam" id="PF01738">
    <property type="entry name" value="DLH"/>
    <property type="match status" value="1"/>
</dbReference>
<organism evidence="3 4">
    <name type="scientific">Nitratireductor pacificus pht-3B</name>
    <dbReference type="NCBI Taxonomy" id="391937"/>
    <lineage>
        <taxon>Bacteria</taxon>
        <taxon>Pseudomonadati</taxon>
        <taxon>Pseudomonadota</taxon>
        <taxon>Alphaproteobacteria</taxon>
        <taxon>Hyphomicrobiales</taxon>
        <taxon>Phyllobacteriaceae</taxon>
        <taxon>Nitratireductor</taxon>
    </lineage>
</organism>
<dbReference type="InterPro" id="IPR002925">
    <property type="entry name" value="Dienelactn_hydro"/>
</dbReference>
<dbReference type="SUPFAM" id="SSF53474">
    <property type="entry name" value="alpha/beta-Hydrolases"/>
    <property type="match status" value="1"/>
</dbReference>
<comment type="caution">
    <text evidence="3">The sequence shown here is derived from an EMBL/GenBank/DDBJ whole genome shotgun (WGS) entry which is preliminary data.</text>
</comment>
<keyword evidence="4" id="KW-1185">Reference proteome</keyword>
<dbReference type="GO" id="GO:0052689">
    <property type="term" value="F:carboxylic ester hydrolase activity"/>
    <property type="evidence" value="ECO:0007669"/>
    <property type="project" value="UniProtKB-ARBA"/>
</dbReference>
<dbReference type="STRING" id="391937.NA2_10273"/>
<dbReference type="InterPro" id="IPR029058">
    <property type="entry name" value="AB_hydrolase_fold"/>
</dbReference>
<reference evidence="3 4" key="1">
    <citation type="journal article" date="2012" name="J. Bacteriol.">
        <title>Genome Sequence of Nitratireductor pacificus Type Strain pht-3B.</title>
        <authorList>
            <person name="Lai Q."/>
            <person name="Li G."/>
            <person name="Shao Z."/>
        </authorList>
    </citation>
    <scope>NUCLEOTIDE SEQUENCE [LARGE SCALE GENOMIC DNA]</scope>
    <source>
        <strain evidence="4">pht-3B</strain>
    </source>
</reference>
<dbReference type="AlphaFoldDB" id="K2N3K7"/>
<dbReference type="RefSeq" id="WP_008596692.1">
    <property type="nucleotide sequence ID" value="NZ_AMRM01000010.1"/>
</dbReference>
<dbReference type="PANTHER" id="PTHR22946:SF9">
    <property type="entry name" value="POLYKETIDE TRANSFERASE AF380"/>
    <property type="match status" value="1"/>
</dbReference>
<keyword evidence="1 3" id="KW-0378">Hydrolase</keyword>
<proteinExistence type="predicted"/>
<accession>K2N3K7</accession>